<dbReference type="OrthoDB" id="3191145at2"/>
<gene>
    <name evidence="4" type="ORF">FZC85_13485</name>
</gene>
<dbReference type="EMBL" id="VTEZ01000004">
    <property type="protein sequence ID" value="TYS84393.1"/>
    <property type="molecule type" value="Genomic_DNA"/>
</dbReference>
<evidence type="ECO:0000313" key="4">
    <source>
        <dbReference type="EMBL" id="TYS84393.1"/>
    </source>
</evidence>
<reference evidence="4 5" key="1">
    <citation type="submission" date="2019-08" db="EMBL/GenBank/DDBJ databases">
        <title>Bacillus genomes from the desert of Cuatro Cienegas, Coahuila.</title>
        <authorList>
            <person name="Olmedo-Alvarez G."/>
        </authorList>
    </citation>
    <scope>NUCLEOTIDE SEQUENCE [LARGE SCALE GENOMIC DNA]</scope>
    <source>
        <strain evidence="4 5">CH87b_3T</strain>
    </source>
</reference>
<accession>A0A5D4TL87</accession>
<dbReference type="InterPro" id="IPR002525">
    <property type="entry name" value="Transp_IS110-like_N"/>
</dbReference>
<proteinExistence type="predicted"/>
<dbReference type="InterPro" id="IPR003346">
    <property type="entry name" value="Transposase_20"/>
</dbReference>
<dbReference type="GO" id="GO:0004803">
    <property type="term" value="F:transposase activity"/>
    <property type="evidence" value="ECO:0007669"/>
    <property type="project" value="InterPro"/>
</dbReference>
<dbReference type="RefSeq" id="WP_148970061.1">
    <property type="nucleotide sequence ID" value="NZ_CANLNA010000023.1"/>
</dbReference>
<protein>
    <submittedName>
        <fullName evidence="4">IS110 family transposase</fullName>
    </submittedName>
</protein>
<sequence>MKDTIKYVGLDVSKEKIAVAIAEEGRLEPRYWGMISHTQEAVKKLMKKLGSPDTLRVCYEAGPTGYALYRLFLTLGIHCEVIAPSLIPQRPGERIKTDRRDSIRLAQLFRAGELTSVYVPTPEDEALRDLVRCREDAKEDELRAKHRLSKFLLRNNINPPSGVNKWTVKYMRWLDTLKFGNAHLRVVFQEYYHQLKELEQRILRLEEEIRIQANEGVHAPRIQALQALRGVALVTATSIVAEVGSFKRFSTPREFMAYVGLIPSEYSSGERRKQGNITKTGNRHVRRLLVESAWSYRYQPAVRGELKRRQSGQSPTIQAISWKAQNRLHNKYYRLLSRGKEKGKAVTAVARELAGFIWAVMQEVEETPRFKTN</sequence>
<evidence type="ECO:0000313" key="5">
    <source>
        <dbReference type="Proteomes" id="UP000324269"/>
    </source>
</evidence>
<feature type="domain" description="Transposase IS116/IS110/IS902 C-terminal" evidence="3">
    <location>
        <begin position="223"/>
        <end position="296"/>
    </location>
</feature>
<dbReference type="NCBIfam" id="NF033542">
    <property type="entry name" value="transpos_IS110"/>
    <property type="match status" value="1"/>
</dbReference>
<feature type="coiled-coil region" evidence="1">
    <location>
        <begin position="188"/>
        <end position="215"/>
    </location>
</feature>
<name>A0A5D4TL87_9BACI</name>
<feature type="domain" description="Transposase IS110-like N-terminal" evidence="2">
    <location>
        <begin position="8"/>
        <end position="153"/>
    </location>
</feature>
<organism evidence="4 5">
    <name type="scientific">Rossellomorea aquimaris</name>
    <dbReference type="NCBI Taxonomy" id="189382"/>
    <lineage>
        <taxon>Bacteria</taxon>
        <taxon>Bacillati</taxon>
        <taxon>Bacillota</taxon>
        <taxon>Bacilli</taxon>
        <taxon>Bacillales</taxon>
        <taxon>Bacillaceae</taxon>
        <taxon>Rossellomorea</taxon>
    </lineage>
</organism>
<dbReference type="Pfam" id="PF01548">
    <property type="entry name" value="DEDD_Tnp_IS110"/>
    <property type="match status" value="1"/>
</dbReference>
<dbReference type="GO" id="GO:0006313">
    <property type="term" value="P:DNA transposition"/>
    <property type="evidence" value="ECO:0007669"/>
    <property type="project" value="InterPro"/>
</dbReference>
<keyword evidence="1" id="KW-0175">Coiled coil</keyword>
<dbReference type="AlphaFoldDB" id="A0A5D4TL87"/>
<dbReference type="Pfam" id="PF02371">
    <property type="entry name" value="Transposase_20"/>
    <property type="match status" value="1"/>
</dbReference>
<dbReference type="Proteomes" id="UP000324269">
    <property type="component" value="Unassembled WGS sequence"/>
</dbReference>
<comment type="caution">
    <text evidence="4">The sequence shown here is derived from an EMBL/GenBank/DDBJ whole genome shotgun (WGS) entry which is preliminary data.</text>
</comment>
<dbReference type="InterPro" id="IPR047650">
    <property type="entry name" value="Transpos_IS110"/>
</dbReference>
<evidence type="ECO:0000259" key="3">
    <source>
        <dbReference type="Pfam" id="PF02371"/>
    </source>
</evidence>
<dbReference type="PANTHER" id="PTHR33055">
    <property type="entry name" value="TRANSPOSASE FOR INSERTION SEQUENCE ELEMENT IS1111A"/>
    <property type="match status" value="1"/>
</dbReference>
<dbReference type="PANTHER" id="PTHR33055:SF3">
    <property type="entry name" value="PUTATIVE TRANSPOSASE FOR IS117-RELATED"/>
    <property type="match status" value="1"/>
</dbReference>
<dbReference type="GO" id="GO:0003677">
    <property type="term" value="F:DNA binding"/>
    <property type="evidence" value="ECO:0007669"/>
    <property type="project" value="InterPro"/>
</dbReference>
<evidence type="ECO:0000259" key="2">
    <source>
        <dbReference type="Pfam" id="PF01548"/>
    </source>
</evidence>
<evidence type="ECO:0000256" key="1">
    <source>
        <dbReference type="SAM" id="Coils"/>
    </source>
</evidence>